<protein>
    <submittedName>
        <fullName evidence="7">Methyl-accepting chemotaxis protein</fullName>
    </submittedName>
</protein>
<dbReference type="PANTHER" id="PTHR32089:SF112">
    <property type="entry name" value="LYSOZYME-LIKE PROTEIN-RELATED"/>
    <property type="match status" value="1"/>
</dbReference>
<keyword evidence="4" id="KW-0472">Membrane</keyword>
<dbReference type="InterPro" id="IPR004090">
    <property type="entry name" value="Chemotax_Me-accpt_rcpt"/>
</dbReference>
<sequence>MNGMERTAPRRWRLGVRGRVSVAIGVVLSGTLVAAVVALLGYGSLQQTLDGIVDRAVPSMKDGLTVARLAERLVALAPALAAADTAEARDAVSTRIKAEAQTFAQSLERLRAHGSAESLDALGEAAAALLDNLAQLDQAAGERVELAAQRTALLPAILAKEAEVQKFAAPWRASLAQREAALRAQLRAPDAAPSPDALRAGLDEMAAVSAQAKPVASILEEAAAVRGMLVEASLTTDTRHLSALEAKLILRFNYLDNTLRQTPPDLAARLETPLADWRALATDGGGVTDVRQQELEALERSLGLVRSNAALTERLGGLVVTLIQAEESAIMAAADGARGRMESNRLTQILVAVASLLLSVVVVQLYVGRSLVGRLITLQRAMGRIAAGDLSAAVVVSGTDEIAAMGAALQVFRDTASEVAAARARADQDRERAAEERRNDMLTLADRFEGRVKTVVETVSAAVGSVRHSAVGMAEVSENSSRLAGSAATAAQEVSDNVETAAEAAQQLALSIREIADRIGETAGIASEAAQRAARTDGVIRSLNDLALRVGEVADLIARIAGQTNLLALNASIEAARAGEAGRGFAVVASEVKALASQTAQATDQITAQVSAIQSATGDAVAAIHDIADTIARLNGITAVVAAGIEEQGAATAEIARSVAVAASRTACASDDIGVVRSVAIEARQTATSVLTVTDHLSTQTARLLDQVDDFLGHIRQGGGDSGASSTCCPAVAEAVCSGYGTA</sequence>
<dbReference type="Pfam" id="PF00015">
    <property type="entry name" value="MCPsignal"/>
    <property type="match status" value="1"/>
</dbReference>
<name>A0A3S0K0K6_9PROT</name>
<evidence type="ECO:0000259" key="5">
    <source>
        <dbReference type="PROSITE" id="PS50111"/>
    </source>
</evidence>
<dbReference type="EMBL" id="RXMA01000038">
    <property type="protein sequence ID" value="RTR14604.1"/>
    <property type="molecule type" value="Genomic_DNA"/>
</dbReference>
<keyword evidence="4" id="KW-1133">Transmembrane helix</keyword>
<dbReference type="PROSITE" id="PS50885">
    <property type="entry name" value="HAMP"/>
    <property type="match status" value="1"/>
</dbReference>
<keyword evidence="4" id="KW-0812">Transmembrane</keyword>
<organism evidence="7 8">
    <name type="scientific">Azospirillum griseum</name>
    <dbReference type="NCBI Taxonomy" id="2496639"/>
    <lineage>
        <taxon>Bacteria</taxon>
        <taxon>Pseudomonadati</taxon>
        <taxon>Pseudomonadota</taxon>
        <taxon>Alphaproteobacteria</taxon>
        <taxon>Rhodospirillales</taxon>
        <taxon>Azospirillaceae</taxon>
        <taxon>Azospirillum</taxon>
    </lineage>
</organism>
<dbReference type="Pfam" id="PF00672">
    <property type="entry name" value="HAMP"/>
    <property type="match status" value="1"/>
</dbReference>
<dbReference type="RefSeq" id="WP_126620134.1">
    <property type="nucleotide sequence ID" value="NZ_RXMA01000038.1"/>
</dbReference>
<dbReference type="Gene3D" id="1.10.287.950">
    <property type="entry name" value="Methyl-accepting chemotaxis protein"/>
    <property type="match status" value="1"/>
</dbReference>
<dbReference type="Proteomes" id="UP000277007">
    <property type="component" value="Unassembled WGS sequence"/>
</dbReference>
<dbReference type="GO" id="GO:0007165">
    <property type="term" value="P:signal transduction"/>
    <property type="evidence" value="ECO:0007669"/>
    <property type="project" value="UniProtKB-KW"/>
</dbReference>
<reference evidence="7 8" key="1">
    <citation type="submission" date="2018-12" db="EMBL/GenBank/DDBJ databases">
        <authorList>
            <person name="Yang Y."/>
        </authorList>
    </citation>
    <scope>NUCLEOTIDE SEQUENCE [LARGE SCALE GENOMIC DNA]</scope>
    <source>
        <strain evidence="7 8">L-25-5w-1</strain>
    </source>
</reference>
<dbReference type="InterPro" id="IPR003660">
    <property type="entry name" value="HAMP_dom"/>
</dbReference>
<evidence type="ECO:0000313" key="7">
    <source>
        <dbReference type="EMBL" id="RTR14604.1"/>
    </source>
</evidence>
<dbReference type="CDD" id="cd06225">
    <property type="entry name" value="HAMP"/>
    <property type="match status" value="1"/>
</dbReference>
<evidence type="ECO:0000259" key="6">
    <source>
        <dbReference type="PROSITE" id="PS50885"/>
    </source>
</evidence>
<dbReference type="InterPro" id="IPR004089">
    <property type="entry name" value="MCPsignal_dom"/>
</dbReference>
<evidence type="ECO:0000256" key="2">
    <source>
        <dbReference type="ARBA" id="ARBA00029447"/>
    </source>
</evidence>
<feature type="transmembrane region" description="Helical" evidence="4">
    <location>
        <begin position="20"/>
        <end position="42"/>
    </location>
</feature>
<dbReference type="GO" id="GO:0006935">
    <property type="term" value="P:chemotaxis"/>
    <property type="evidence" value="ECO:0007669"/>
    <property type="project" value="InterPro"/>
</dbReference>
<dbReference type="Pfam" id="PF21689">
    <property type="entry name" value="TorS_sensor_domain"/>
    <property type="match status" value="1"/>
</dbReference>
<feature type="domain" description="HAMP" evidence="6">
    <location>
        <begin position="369"/>
        <end position="421"/>
    </location>
</feature>
<evidence type="ECO:0000313" key="8">
    <source>
        <dbReference type="Proteomes" id="UP000277007"/>
    </source>
</evidence>
<evidence type="ECO:0000256" key="4">
    <source>
        <dbReference type="SAM" id="Phobius"/>
    </source>
</evidence>
<dbReference type="PANTHER" id="PTHR32089">
    <property type="entry name" value="METHYL-ACCEPTING CHEMOTAXIS PROTEIN MCPB"/>
    <property type="match status" value="1"/>
</dbReference>
<accession>A0A3S0K0K6</accession>
<dbReference type="Gene3D" id="6.10.340.10">
    <property type="match status" value="1"/>
</dbReference>
<dbReference type="SMART" id="SM00304">
    <property type="entry name" value="HAMP"/>
    <property type="match status" value="1"/>
</dbReference>
<comment type="caution">
    <text evidence="7">The sequence shown here is derived from an EMBL/GenBank/DDBJ whole genome shotgun (WGS) entry which is preliminary data.</text>
</comment>
<keyword evidence="8" id="KW-1185">Reference proteome</keyword>
<dbReference type="SMART" id="SM00283">
    <property type="entry name" value="MA"/>
    <property type="match status" value="1"/>
</dbReference>
<evidence type="ECO:0000256" key="1">
    <source>
        <dbReference type="ARBA" id="ARBA00023224"/>
    </source>
</evidence>
<dbReference type="PROSITE" id="PS50111">
    <property type="entry name" value="CHEMOTAXIS_TRANSDUC_2"/>
    <property type="match status" value="1"/>
</dbReference>
<dbReference type="GO" id="GO:0004888">
    <property type="term" value="F:transmembrane signaling receptor activity"/>
    <property type="evidence" value="ECO:0007669"/>
    <property type="project" value="InterPro"/>
</dbReference>
<comment type="similarity">
    <text evidence="2">Belongs to the methyl-accepting chemotaxis (MCP) protein family.</text>
</comment>
<dbReference type="PRINTS" id="PR00260">
    <property type="entry name" value="CHEMTRNSDUCR"/>
</dbReference>
<dbReference type="InterPro" id="IPR038188">
    <property type="entry name" value="TorS_sensor_sf"/>
</dbReference>
<evidence type="ECO:0000256" key="3">
    <source>
        <dbReference type="PROSITE-ProRule" id="PRU00284"/>
    </source>
</evidence>
<proteinExistence type="inferred from homology"/>
<dbReference type="Gene3D" id="1.20.58.920">
    <property type="match status" value="1"/>
</dbReference>
<dbReference type="AlphaFoldDB" id="A0A3S0K0K6"/>
<gene>
    <name evidence="7" type="ORF">EJ903_23690</name>
</gene>
<keyword evidence="1 3" id="KW-0807">Transducer</keyword>
<dbReference type="GO" id="GO:0016020">
    <property type="term" value="C:membrane"/>
    <property type="evidence" value="ECO:0007669"/>
    <property type="project" value="InterPro"/>
</dbReference>
<feature type="domain" description="Methyl-accepting transducer" evidence="5">
    <location>
        <begin position="455"/>
        <end position="698"/>
    </location>
</feature>
<dbReference type="OrthoDB" id="8476854at2"/>
<dbReference type="SUPFAM" id="SSF58104">
    <property type="entry name" value="Methyl-accepting chemotaxis protein (MCP) signaling domain"/>
    <property type="match status" value="1"/>
</dbReference>